<sequence>MNTLSNIQTGKTQFAEGKVNIESVGLVIPFQPSIVEKKTIQAILDYTLEMVQLKLERKFDQSEINSIVIKLENIFRRLNYNSHRKSVAIILEGEEEENVIYLNYSGKPVFQFNETFSLLDLVGDSSQNPEFELLVFHNDRAELYEYFNNSLHRVFAQDHSFCKEKNNCLISRISNIIKQVNGKNEKPIFVYSTDGQYADEFCQNFCFNEIAFKINVIYEGEIASTIKLLEKKIVTQWKHHQNKLIKGQIQIAKKAHSLISNLYKVVSSLKKGDDGLLLVDSFMKDEIHNTSADLQFQSATRKLNNEIEKFLARGNRIEITEGGLLENLGGIALIKDDGPAFEIQKATRMYNIEEIISY</sequence>
<accession>A0A3M9N4N7</accession>
<evidence type="ECO:0000313" key="2">
    <source>
        <dbReference type="Proteomes" id="UP000267223"/>
    </source>
</evidence>
<dbReference type="RefSeq" id="WP_123122526.1">
    <property type="nucleotide sequence ID" value="NZ_RJJR01000024.1"/>
</dbReference>
<evidence type="ECO:0000313" key="1">
    <source>
        <dbReference type="EMBL" id="RNI32774.1"/>
    </source>
</evidence>
<comment type="caution">
    <text evidence="1">The sequence shown here is derived from an EMBL/GenBank/DDBJ whole genome shotgun (WGS) entry which is preliminary data.</text>
</comment>
<protein>
    <submittedName>
        <fullName evidence="1">Uncharacterized protein</fullName>
    </submittedName>
</protein>
<reference evidence="1 2" key="1">
    <citation type="submission" date="2018-11" db="EMBL/GenBank/DDBJ databases">
        <title>Draft genome sequence of Ferruginibacter sp. BO-59.</title>
        <authorList>
            <person name="Im W.T."/>
        </authorList>
    </citation>
    <scope>NUCLEOTIDE SEQUENCE [LARGE SCALE GENOMIC DNA]</scope>
    <source>
        <strain evidence="1 2">BO-59</strain>
    </source>
</reference>
<gene>
    <name evidence="1" type="ORF">EFY79_19965</name>
</gene>
<organism evidence="1 2">
    <name type="scientific">Hanamia caeni</name>
    <dbReference type="NCBI Taxonomy" id="2294116"/>
    <lineage>
        <taxon>Bacteria</taxon>
        <taxon>Pseudomonadati</taxon>
        <taxon>Bacteroidota</taxon>
        <taxon>Chitinophagia</taxon>
        <taxon>Chitinophagales</taxon>
        <taxon>Chitinophagaceae</taxon>
        <taxon>Hanamia</taxon>
    </lineage>
</organism>
<proteinExistence type="predicted"/>
<dbReference type="AlphaFoldDB" id="A0A3M9N4N7"/>
<dbReference type="OrthoDB" id="644173at2"/>
<keyword evidence="2" id="KW-1185">Reference proteome</keyword>
<name>A0A3M9N4N7_9BACT</name>
<dbReference type="EMBL" id="RJJR01000024">
    <property type="protein sequence ID" value="RNI32774.1"/>
    <property type="molecule type" value="Genomic_DNA"/>
</dbReference>
<dbReference type="Proteomes" id="UP000267223">
    <property type="component" value="Unassembled WGS sequence"/>
</dbReference>